<dbReference type="SUPFAM" id="SSF52833">
    <property type="entry name" value="Thioredoxin-like"/>
    <property type="match status" value="1"/>
</dbReference>
<dbReference type="Pfam" id="PF03960">
    <property type="entry name" value="ArsC"/>
    <property type="match status" value="1"/>
</dbReference>
<dbReference type="PANTHER" id="PTHR30041">
    <property type="entry name" value="ARSENATE REDUCTASE"/>
    <property type="match status" value="1"/>
</dbReference>
<reference evidence="3 5" key="3">
    <citation type="submission" date="2020-03" db="EMBL/GenBank/DDBJ databases">
        <title>Bacillus aquiflavi sp. nov., isolated from yellow water of strong flavor Chinese baijiu in Yibin region of China.</title>
        <authorList>
            <person name="Xie J."/>
        </authorList>
    </citation>
    <scope>NUCLEOTIDE SEQUENCE [LARGE SCALE GENOMIC DNA]</scope>
    <source>
        <strain evidence="3 5">Gsoil 114</strain>
    </source>
</reference>
<accession>A0A0A6VBT6</accession>
<dbReference type="Gene3D" id="3.40.30.10">
    <property type="entry name" value="Glutaredoxin"/>
    <property type="match status" value="1"/>
</dbReference>
<dbReference type="InterPro" id="IPR006660">
    <property type="entry name" value="Arsenate_reductase-like"/>
</dbReference>
<name>A0A0A6VBT6_9BACI</name>
<comment type="caution">
    <text evidence="2">The sequence shown here is derived from an EMBL/GenBank/DDBJ whole genome shotgun (WGS) entry which is preliminary data.</text>
</comment>
<dbReference type="PROSITE" id="PS51354">
    <property type="entry name" value="GLUTAREDOXIN_2"/>
    <property type="match status" value="1"/>
</dbReference>
<keyword evidence="5" id="KW-1185">Reference proteome</keyword>
<evidence type="ECO:0000313" key="2">
    <source>
        <dbReference type="EMBL" id="KHD84953.1"/>
    </source>
</evidence>
<dbReference type="Proteomes" id="UP000030588">
    <property type="component" value="Unassembled WGS sequence"/>
</dbReference>
<reference evidence="3 5" key="2">
    <citation type="submission" date="2020-02" db="EMBL/GenBank/DDBJ databases">
        <authorList>
            <person name="Feng H."/>
        </authorList>
    </citation>
    <scope>NUCLEOTIDE SEQUENCE [LARGE SCALE GENOMIC DNA]</scope>
    <source>
        <strain evidence="3 5">Gsoil 114</strain>
    </source>
</reference>
<reference evidence="2 4" key="1">
    <citation type="submission" date="2014-10" db="EMBL/GenBank/DDBJ databases">
        <title>Draft genome of phytase producing Bacillus ginsengihumi strain M2.11.</title>
        <authorList>
            <person name="Toymentseva A."/>
            <person name="Boulygina E.A."/>
            <person name="Kazakov S.V."/>
            <person name="Kayumov I."/>
            <person name="Suleimanova A.D."/>
            <person name="Mardanova A.M."/>
            <person name="Maria S.N."/>
            <person name="Sergey M.Y."/>
            <person name="Sharipova M.R."/>
        </authorList>
    </citation>
    <scope>NUCLEOTIDE SEQUENCE [LARGE SCALE GENOMIC DNA]</scope>
    <source>
        <strain evidence="2 4">M2.11</strain>
    </source>
</reference>
<sequence>MEVTFYWYPKCGTCRKAKKWLEDHQVDVEAIHIVEQPPTKEQLKEYYQKSGLEIKKLFNTSGQKYRALGLKDKIQDASEEELLELLSSDGMLIKRPILISDQTVLFGFKEEQYENMLNKS</sequence>
<comment type="similarity">
    <text evidence="1">Belongs to the ArsC family.</text>
</comment>
<dbReference type="STRING" id="363870.NG54_12140"/>
<proteinExistence type="inferred from homology"/>
<evidence type="ECO:0000313" key="5">
    <source>
        <dbReference type="Proteomes" id="UP000476934"/>
    </source>
</evidence>
<evidence type="ECO:0000256" key="1">
    <source>
        <dbReference type="PROSITE-ProRule" id="PRU01282"/>
    </source>
</evidence>
<dbReference type="NCBIfam" id="TIGR01617">
    <property type="entry name" value="arsC_related"/>
    <property type="match status" value="1"/>
</dbReference>
<organism evidence="2 4">
    <name type="scientific">Heyndrickxia ginsengihumi</name>
    <dbReference type="NCBI Taxonomy" id="363870"/>
    <lineage>
        <taxon>Bacteria</taxon>
        <taxon>Bacillati</taxon>
        <taxon>Bacillota</taxon>
        <taxon>Bacilli</taxon>
        <taxon>Bacillales</taxon>
        <taxon>Bacillaceae</taxon>
        <taxon>Heyndrickxia</taxon>
    </lineage>
</organism>
<dbReference type="PANTHER" id="PTHR30041:SF8">
    <property type="entry name" value="PROTEIN YFFB"/>
    <property type="match status" value="1"/>
</dbReference>
<dbReference type="InterPro" id="IPR036249">
    <property type="entry name" value="Thioredoxin-like_sf"/>
</dbReference>
<protein>
    <submittedName>
        <fullName evidence="3">Arsenate reductase family protein</fullName>
    </submittedName>
</protein>
<evidence type="ECO:0000313" key="3">
    <source>
        <dbReference type="EMBL" id="NEY19261.1"/>
    </source>
</evidence>
<dbReference type="PROSITE" id="PS51353">
    <property type="entry name" value="ARSC"/>
    <property type="match status" value="1"/>
</dbReference>
<dbReference type="CDD" id="cd03036">
    <property type="entry name" value="ArsC_like"/>
    <property type="match status" value="1"/>
</dbReference>
<dbReference type="EMBL" id="JAAIWK010000004">
    <property type="protein sequence ID" value="NEY19261.1"/>
    <property type="molecule type" value="Genomic_DNA"/>
</dbReference>
<dbReference type="Proteomes" id="UP000476934">
    <property type="component" value="Unassembled WGS sequence"/>
</dbReference>
<dbReference type="AlphaFoldDB" id="A0A0A6VBT6"/>
<evidence type="ECO:0000313" key="4">
    <source>
        <dbReference type="Proteomes" id="UP000030588"/>
    </source>
</evidence>
<gene>
    <name evidence="3" type="ORF">G4D61_04675</name>
    <name evidence="2" type="ORF">NG54_12140</name>
</gene>
<dbReference type="OrthoDB" id="9794155at2"/>
<dbReference type="RefSeq" id="WP_025727088.1">
    <property type="nucleotide sequence ID" value="NZ_JAAIWK010000004.1"/>
</dbReference>
<dbReference type="InterPro" id="IPR006504">
    <property type="entry name" value="Tscrpt_reg_Spx/MgsR"/>
</dbReference>
<dbReference type="EMBL" id="JRUN01000036">
    <property type="protein sequence ID" value="KHD84953.1"/>
    <property type="molecule type" value="Genomic_DNA"/>
</dbReference>